<feature type="domain" description="N-acetyltransferase" evidence="1">
    <location>
        <begin position="1"/>
        <end position="188"/>
    </location>
</feature>
<dbReference type="SUPFAM" id="SSF55729">
    <property type="entry name" value="Acyl-CoA N-acyltransferases (Nat)"/>
    <property type="match status" value="1"/>
</dbReference>
<organism evidence="2 3">
    <name type="scientific">Marinobacter iranensis</name>
    <dbReference type="NCBI Taxonomy" id="2962607"/>
    <lineage>
        <taxon>Bacteria</taxon>
        <taxon>Pseudomonadati</taxon>
        <taxon>Pseudomonadota</taxon>
        <taxon>Gammaproteobacteria</taxon>
        <taxon>Pseudomonadales</taxon>
        <taxon>Marinobacteraceae</taxon>
        <taxon>Marinobacter</taxon>
    </lineage>
</organism>
<dbReference type="InterPro" id="IPR016181">
    <property type="entry name" value="Acyl_CoA_acyltransferase"/>
</dbReference>
<dbReference type="Pfam" id="PF00583">
    <property type="entry name" value="Acetyltransf_1"/>
    <property type="match status" value="1"/>
</dbReference>
<evidence type="ECO:0000259" key="1">
    <source>
        <dbReference type="PROSITE" id="PS51186"/>
    </source>
</evidence>
<dbReference type="Proteomes" id="UP001143391">
    <property type="component" value="Unassembled WGS sequence"/>
</dbReference>
<dbReference type="Gene3D" id="3.40.630.30">
    <property type="match status" value="1"/>
</dbReference>
<keyword evidence="3" id="KW-1185">Reference proteome</keyword>
<dbReference type="CDD" id="cd04301">
    <property type="entry name" value="NAT_SF"/>
    <property type="match status" value="1"/>
</dbReference>
<name>A0ABT5YA74_9GAMM</name>
<proteinExistence type="predicted"/>
<sequence length="194" mass="22335">MTIQTLTGPDIGPHIDDLAHLRIEVFRSFPYLYDGDMAYERKYIDTYSRSPRSQFVLARDGDRVVGAATGIPMADETEAFKQPFINHSYDPQAIFYFGESVLLPEYRGQGIGVAFFEHREGYARELGGFSHCCFCAVERPSDHPLRPASYQPLDEFWKKRGYQKVPALNTEYRWKDVGEDVETAKPMTFWMKAL</sequence>
<gene>
    <name evidence="2" type="ORF">NLU14_10120</name>
</gene>
<dbReference type="InterPro" id="IPR000182">
    <property type="entry name" value="GNAT_dom"/>
</dbReference>
<protein>
    <submittedName>
        <fullName evidence="2">GNAT family N-acetyltransferase</fullName>
    </submittedName>
</protein>
<evidence type="ECO:0000313" key="3">
    <source>
        <dbReference type="Proteomes" id="UP001143391"/>
    </source>
</evidence>
<dbReference type="EMBL" id="JANCMW010000005">
    <property type="protein sequence ID" value="MDF0750588.1"/>
    <property type="molecule type" value="Genomic_DNA"/>
</dbReference>
<comment type="caution">
    <text evidence="2">The sequence shown here is derived from an EMBL/GenBank/DDBJ whole genome shotgun (WGS) entry which is preliminary data.</text>
</comment>
<evidence type="ECO:0000313" key="2">
    <source>
        <dbReference type="EMBL" id="MDF0750588.1"/>
    </source>
</evidence>
<reference evidence="2" key="1">
    <citation type="submission" date="2022-07" db="EMBL/GenBank/DDBJ databases">
        <title>Marinobacter iranensis a new bacterium isolate from a hipersaline lake in Iran.</title>
        <authorList>
            <person name="Mohammad A.M.A."/>
            <person name="Cristina S.-P."/>
            <person name="Antonio V."/>
        </authorList>
    </citation>
    <scope>NUCLEOTIDE SEQUENCE</scope>
    <source>
        <strain evidence="2">71-i</strain>
    </source>
</reference>
<dbReference type="PROSITE" id="PS51186">
    <property type="entry name" value="GNAT"/>
    <property type="match status" value="1"/>
</dbReference>
<accession>A0ABT5YA74</accession>